<organism evidence="5 6">
    <name type="scientific">Ceratodon purpureus</name>
    <name type="common">Fire moss</name>
    <name type="synonym">Dicranum purpureum</name>
    <dbReference type="NCBI Taxonomy" id="3225"/>
    <lineage>
        <taxon>Eukaryota</taxon>
        <taxon>Viridiplantae</taxon>
        <taxon>Streptophyta</taxon>
        <taxon>Embryophyta</taxon>
        <taxon>Bryophyta</taxon>
        <taxon>Bryophytina</taxon>
        <taxon>Bryopsida</taxon>
        <taxon>Dicranidae</taxon>
        <taxon>Pseudoditrichales</taxon>
        <taxon>Ditrichaceae</taxon>
        <taxon>Ceratodon</taxon>
    </lineage>
</organism>
<dbReference type="PANTHER" id="PTHR45959">
    <property type="entry name" value="BHLH TRANSCRIPTION FACTOR"/>
    <property type="match status" value="1"/>
</dbReference>
<feature type="coiled-coil region" evidence="3">
    <location>
        <begin position="275"/>
        <end position="302"/>
    </location>
</feature>
<dbReference type="PANTHER" id="PTHR45959:SF55">
    <property type="entry name" value="BHLH DOMAIN-CONTAINING PROTEIN"/>
    <property type="match status" value="1"/>
</dbReference>
<protein>
    <recommendedName>
        <fullName evidence="4">BHLH domain-containing protein</fullName>
    </recommendedName>
</protein>
<dbReference type="SUPFAM" id="SSF47459">
    <property type="entry name" value="HLH, helix-loop-helix DNA-binding domain"/>
    <property type="match status" value="1"/>
</dbReference>
<dbReference type="SMART" id="SM00353">
    <property type="entry name" value="HLH"/>
    <property type="match status" value="1"/>
</dbReference>
<evidence type="ECO:0000313" key="6">
    <source>
        <dbReference type="Proteomes" id="UP000822688"/>
    </source>
</evidence>
<dbReference type="InterPro" id="IPR045239">
    <property type="entry name" value="bHLH95_bHLH"/>
</dbReference>
<dbReference type="PROSITE" id="PS50888">
    <property type="entry name" value="BHLH"/>
    <property type="match status" value="1"/>
</dbReference>
<dbReference type="InterPro" id="IPR052610">
    <property type="entry name" value="bHLH_transcription_regulator"/>
</dbReference>
<reference evidence="5" key="1">
    <citation type="submission" date="2020-06" db="EMBL/GenBank/DDBJ databases">
        <title>WGS assembly of Ceratodon purpureus strain R40.</title>
        <authorList>
            <person name="Carey S.B."/>
            <person name="Jenkins J."/>
            <person name="Shu S."/>
            <person name="Lovell J.T."/>
            <person name="Sreedasyam A."/>
            <person name="Maumus F."/>
            <person name="Tiley G.P."/>
            <person name="Fernandez-Pozo N."/>
            <person name="Barry K."/>
            <person name="Chen C."/>
            <person name="Wang M."/>
            <person name="Lipzen A."/>
            <person name="Daum C."/>
            <person name="Saski C.A."/>
            <person name="Payton A.C."/>
            <person name="Mcbreen J.C."/>
            <person name="Conrad R.E."/>
            <person name="Kollar L.M."/>
            <person name="Olsson S."/>
            <person name="Huttunen S."/>
            <person name="Landis J.B."/>
            <person name="Wickett N.J."/>
            <person name="Johnson M.G."/>
            <person name="Rensing S.A."/>
            <person name="Grimwood J."/>
            <person name="Schmutz J."/>
            <person name="Mcdaniel S.F."/>
        </authorList>
    </citation>
    <scope>NUCLEOTIDE SEQUENCE</scope>
    <source>
        <strain evidence="5">R40</strain>
    </source>
</reference>
<dbReference type="GO" id="GO:0046983">
    <property type="term" value="F:protein dimerization activity"/>
    <property type="evidence" value="ECO:0007669"/>
    <property type="project" value="InterPro"/>
</dbReference>
<sequence>MPSFTTDMEKGHFGDGVDHGKVNTIEYPLDFGDMLHTADGALHHQTYEFFQPGPATRQGDKLDSTFQESTFPFPSNYLAAAPNFHYLHEGTLQTAGTNAVEERIRDSRPHLRSTQSADRLHSHIQRNEFKAAGFAPGHELLTSMETCIDQLYSDLGKPTFQYASEKSSLVHTTHELAHMIPDPRGFSGYETFCSPNNLKRASSCEIASTQPRHRGIKSQKVMVVPDHGVLKTKRPTDQAEHVLRERIRRDDMTSKFRMLESLIPPGPKRDRATIVEDSIQYLKNLHHRLKDLEQKRSEIKSSCTPETAIGHINAPGPALFHVAKKSSRPGIDKVVSVDNNIVSSPSEPNDMAALANTSIEKVEVHLDLPHEIVIEMTCRSHGKIQSQILIALERLRMDLLRCSISNLHGRIMCVVVVKPQVVTDPPITSDDVIRALERAVIDGGSSVIPESPH</sequence>
<proteinExistence type="predicted"/>
<dbReference type="CDD" id="cd11393">
    <property type="entry name" value="bHLH_AtbHLH_like"/>
    <property type="match status" value="1"/>
</dbReference>
<comment type="caution">
    <text evidence="5">The sequence shown here is derived from an EMBL/GenBank/DDBJ whole genome shotgun (WGS) entry which is preliminary data.</text>
</comment>
<evidence type="ECO:0000256" key="2">
    <source>
        <dbReference type="ARBA" id="ARBA00023163"/>
    </source>
</evidence>
<dbReference type="EMBL" id="CM026431">
    <property type="protein sequence ID" value="KAG0558116.1"/>
    <property type="molecule type" value="Genomic_DNA"/>
</dbReference>
<accession>A0A8T0GFB9</accession>
<evidence type="ECO:0000256" key="1">
    <source>
        <dbReference type="ARBA" id="ARBA00023015"/>
    </source>
</evidence>
<name>A0A8T0GFB9_CERPU</name>
<dbReference type="AlphaFoldDB" id="A0A8T0GFB9"/>
<keyword evidence="1" id="KW-0805">Transcription regulation</keyword>
<dbReference type="Proteomes" id="UP000822688">
    <property type="component" value="Chromosome 10"/>
</dbReference>
<gene>
    <name evidence="5" type="ORF">KC19_10G005900</name>
</gene>
<feature type="domain" description="BHLH" evidence="4">
    <location>
        <begin position="236"/>
        <end position="285"/>
    </location>
</feature>
<dbReference type="Pfam" id="PF00010">
    <property type="entry name" value="HLH"/>
    <property type="match status" value="1"/>
</dbReference>
<keyword evidence="3" id="KW-0175">Coiled coil</keyword>
<evidence type="ECO:0000256" key="3">
    <source>
        <dbReference type="SAM" id="Coils"/>
    </source>
</evidence>
<dbReference type="InterPro" id="IPR036638">
    <property type="entry name" value="HLH_DNA-bd_sf"/>
</dbReference>
<keyword evidence="2" id="KW-0804">Transcription</keyword>
<keyword evidence="6" id="KW-1185">Reference proteome</keyword>
<evidence type="ECO:0000259" key="4">
    <source>
        <dbReference type="PROSITE" id="PS50888"/>
    </source>
</evidence>
<dbReference type="InterPro" id="IPR011598">
    <property type="entry name" value="bHLH_dom"/>
</dbReference>
<evidence type="ECO:0000313" key="5">
    <source>
        <dbReference type="EMBL" id="KAG0558116.1"/>
    </source>
</evidence>
<dbReference type="Gene3D" id="4.10.280.10">
    <property type="entry name" value="Helix-loop-helix DNA-binding domain"/>
    <property type="match status" value="1"/>
</dbReference>